<dbReference type="EMBL" id="JBHSKS010000005">
    <property type="protein sequence ID" value="MFC5191831.1"/>
    <property type="molecule type" value="Genomic_DNA"/>
</dbReference>
<dbReference type="SUPFAM" id="SSF49464">
    <property type="entry name" value="Carboxypeptidase regulatory domain-like"/>
    <property type="match status" value="1"/>
</dbReference>
<dbReference type="Proteomes" id="UP001596163">
    <property type="component" value="Unassembled WGS sequence"/>
</dbReference>
<evidence type="ECO:0000313" key="4">
    <source>
        <dbReference type="Proteomes" id="UP001596163"/>
    </source>
</evidence>
<dbReference type="SUPFAM" id="SSF56935">
    <property type="entry name" value="Porins"/>
    <property type="match status" value="1"/>
</dbReference>
<organism evidence="3 4">
    <name type="scientific">Algoriphagus aquatilis</name>
    <dbReference type="NCBI Taxonomy" id="490186"/>
    <lineage>
        <taxon>Bacteria</taxon>
        <taxon>Pseudomonadati</taxon>
        <taxon>Bacteroidota</taxon>
        <taxon>Cytophagia</taxon>
        <taxon>Cytophagales</taxon>
        <taxon>Cyclobacteriaceae</taxon>
        <taxon>Algoriphagus</taxon>
    </lineage>
</organism>
<keyword evidence="4" id="KW-1185">Reference proteome</keyword>
<feature type="domain" description="Outer membrane protein beta-barrel" evidence="2">
    <location>
        <begin position="476"/>
        <end position="941"/>
    </location>
</feature>
<accession>A0ABW0BWJ8</accession>
<sequence>MKKIYSISILIFSLLLSISAFGQRPSGPPQEERKFTGKVMDGVTKTPMIGANVLVKTVTDSLLRGTVTGADGTFEIARPFIPQVKLEITFLGYKTISKIHSMREPMELGELILLEDTKVLGEVVIEGVNVVGEQRGDTTSFNANAFKTQTNAQAEDLIRKMPGITMQGGQIQAQGENVQRILVDGREFFGNDPNIALRNLPADAIDRVEVLDQRSDQSRLTGFDDGNYTKTINIILRSDKKNGSFGRAYGGYGTDDRYAAGGSINMFKGDQRFSILGLFNNVNQQNFSSQDLAGVTANSSAGGGGMRGGMMGGGGGGRPGGGGGQWGGGGNNNFFVGNQGGITSTNALGLNYSDKWGKKVNFTGSYFFNNTTNSLRQITNRETVVNESLRQFYQENLINTVENNNHRANARIEADLNPKNTIILTPNISFQNNNTFSDRDALTRTSAGDSLSALRSISNAETIAFNISNNLTYRYKFDKKGRTLSSEIFTAWNKRDQFSDLLAANRDYRRNLIDTTEQETDALNNGFNYRINTTWTEPITEKALATFGYQVGNNKTRADQKTRVLNPENRFELDTALSNEFDNVFLTQRLRSGYAYNNQAWSVNVNLDYQNARLDNQAFFPEVGVFKRSFNNILPSANLNYRNRETGFSWRMRYGTNTNEPSVTELQNVVNNQNPLNLRVGNPSLGQSFNHNIFANISKVNLEKSRTLFMFLNYSATQNYIGSSTFLTTQDTLINNEILLRPGGQITQPVNLDGNFRASFFMTYGAPIKKMKTQFNTNSRVSFNRIPGLINGVANLNDNLTLSQGLTFSSNISQNVDFSINTTGSYNIVNSSLQQNLDNNFYQQESNIRLYFSSQNGKFFMGNNVAHSLYTGLSEGFNQNFWLWNIEGGFRFAKNNKAEIKAVVFDLLNQNNSISRTISDVAVTDVFTNVLTRYGMITFTYIIGNFKQPAAEPQQPWMMGRPPGGGGRTW</sequence>
<evidence type="ECO:0000313" key="3">
    <source>
        <dbReference type="EMBL" id="MFC5191831.1"/>
    </source>
</evidence>
<reference evidence="4" key="1">
    <citation type="journal article" date="2019" name="Int. J. Syst. Evol. Microbiol.">
        <title>The Global Catalogue of Microorganisms (GCM) 10K type strain sequencing project: providing services to taxonomists for standard genome sequencing and annotation.</title>
        <authorList>
            <consortium name="The Broad Institute Genomics Platform"/>
            <consortium name="The Broad Institute Genome Sequencing Center for Infectious Disease"/>
            <person name="Wu L."/>
            <person name="Ma J."/>
        </authorList>
    </citation>
    <scope>NUCLEOTIDE SEQUENCE [LARGE SCALE GENOMIC DNA]</scope>
    <source>
        <strain evidence="4">CGMCC 1.7030</strain>
    </source>
</reference>
<proteinExistence type="predicted"/>
<dbReference type="Pfam" id="PF14905">
    <property type="entry name" value="OMP_b-brl_3"/>
    <property type="match status" value="1"/>
</dbReference>
<dbReference type="InterPro" id="IPR041700">
    <property type="entry name" value="OMP_b-brl_3"/>
</dbReference>
<gene>
    <name evidence="3" type="ORF">ACFPIK_08625</name>
</gene>
<name>A0ABW0BWJ8_9BACT</name>
<evidence type="ECO:0000259" key="2">
    <source>
        <dbReference type="Pfam" id="PF14905"/>
    </source>
</evidence>
<dbReference type="RefSeq" id="WP_377914247.1">
    <property type="nucleotide sequence ID" value="NZ_JBHSKS010000005.1"/>
</dbReference>
<feature type="signal peptide" evidence="1">
    <location>
        <begin position="1"/>
        <end position="22"/>
    </location>
</feature>
<feature type="chain" id="PRO_5045417406" evidence="1">
    <location>
        <begin position="23"/>
        <end position="970"/>
    </location>
</feature>
<protein>
    <submittedName>
        <fullName evidence="3">Outer membrane beta-barrel protein</fullName>
    </submittedName>
</protein>
<keyword evidence="1" id="KW-0732">Signal</keyword>
<dbReference type="Pfam" id="PF13715">
    <property type="entry name" value="CarbopepD_reg_2"/>
    <property type="match status" value="1"/>
</dbReference>
<dbReference type="InterPro" id="IPR008969">
    <property type="entry name" value="CarboxyPept-like_regulatory"/>
</dbReference>
<dbReference type="Gene3D" id="2.170.130.10">
    <property type="entry name" value="TonB-dependent receptor, plug domain"/>
    <property type="match status" value="1"/>
</dbReference>
<comment type="caution">
    <text evidence="3">The sequence shown here is derived from an EMBL/GenBank/DDBJ whole genome shotgun (WGS) entry which is preliminary data.</text>
</comment>
<evidence type="ECO:0000256" key="1">
    <source>
        <dbReference type="SAM" id="SignalP"/>
    </source>
</evidence>
<dbReference type="InterPro" id="IPR037066">
    <property type="entry name" value="Plug_dom_sf"/>
</dbReference>